<dbReference type="AlphaFoldDB" id="A0A0Q4B8Q1"/>
<dbReference type="InterPro" id="IPR011055">
    <property type="entry name" value="Dup_hybrid_motif"/>
</dbReference>
<feature type="domain" description="M23ase beta-sheet core" evidence="3">
    <location>
        <begin position="187"/>
        <end position="282"/>
    </location>
</feature>
<dbReference type="Proteomes" id="UP000054172">
    <property type="component" value="Unassembled WGS sequence"/>
</dbReference>
<evidence type="ECO:0000256" key="1">
    <source>
        <dbReference type="ARBA" id="ARBA00022729"/>
    </source>
</evidence>
<dbReference type="Gene3D" id="2.70.70.10">
    <property type="entry name" value="Glucose Permease (Domain IIA)"/>
    <property type="match status" value="1"/>
</dbReference>
<dbReference type="SUPFAM" id="SSF51261">
    <property type="entry name" value="Duplicated hybrid motif"/>
    <property type="match status" value="1"/>
</dbReference>
<dbReference type="GO" id="GO:0004222">
    <property type="term" value="F:metalloendopeptidase activity"/>
    <property type="evidence" value="ECO:0007669"/>
    <property type="project" value="TreeGrafter"/>
</dbReference>
<dbReference type="EMBL" id="LIIK01000005">
    <property type="protein sequence ID" value="KQM09417.1"/>
    <property type="molecule type" value="Genomic_DNA"/>
</dbReference>
<dbReference type="STRING" id="1702214.AL399_01715"/>
<evidence type="ECO:0000256" key="2">
    <source>
        <dbReference type="SAM" id="Phobius"/>
    </source>
</evidence>
<dbReference type="InterPro" id="IPR050570">
    <property type="entry name" value="Cell_wall_metabolism_enzyme"/>
</dbReference>
<organism evidence="4 5">
    <name type="scientific">Candidatus [Bacteroides] periocalifornicus</name>
    <dbReference type="NCBI Taxonomy" id="1702214"/>
    <lineage>
        <taxon>Bacteria</taxon>
        <taxon>Pseudomonadati</taxon>
        <taxon>Bacteroidota</taxon>
    </lineage>
</organism>
<dbReference type="InterPro" id="IPR016047">
    <property type="entry name" value="M23ase_b-sheet_dom"/>
</dbReference>
<sequence>MASEKKTRGAFVRKLRSKYRLVISNAETFQEVWGMRLSRMNLMVAVGGFFLLVLLLSWVVIFFTPVRELLPGNSSQAITQQVVGNALRADSLEREVTLWNTYLANLRVILRGGTPEISVEKPDSVVNTRGAEYTRSGEDSLLRAQVEQDFLLMGSSGTSSAASGKPWGRLVPPVQGQVSGAYNKGSGHQGTDIVTAADATINCVADGTVLLASWNQETGFSIMVQHPSGLVSIYKHCKRLLKKNYETVKAGDALGIVGNTGEQTTGPHLHLELWYQGTSINPEDYIAFGK</sequence>
<gene>
    <name evidence="4" type="ORF">AL399_01715</name>
</gene>
<keyword evidence="2" id="KW-0812">Transmembrane</keyword>
<accession>A0A0Q4B8Q1</accession>
<dbReference type="PATRIC" id="fig|1702214.3.peg.2120"/>
<keyword evidence="2" id="KW-0472">Membrane</keyword>
<dbReference type="PANTHER" id="PTHR21666">
    <property type="entry name" value="PEPTIDASE-RELATED"/>
    <property type="match status" value="1"/>
</dbReference>
<feature type="transmembrane region" description="Helical" evidence="2">
    <location>
        <begin position="42"/>
        <end position="63"/>
    </location>
</feature>
<evidence type="ECO:0000313" key="5">
    <source>
        <dbReference type="Proteomes" id="UP000054172"/>
    </source>
</evidence>
<dbReference type="Pfam" id="PF01551">
    <property type="entry name" value="Peptidase_M23"/>
    <property type="match status" value="1"/>
</dbReference>
<keyword evidence="5" id="KW-1185">Reference proteome</keyword>
<keyword evidence="1" id="KW-0732">Signal</keyword>
<dbReference type="PANTHER" id="PTHR21666:SF289">
    <property type="entry name" value="L-ALA--D-GLU ENDOPEPTIDASE"/>
    <property type="match status" value="1"/>
</dbReference>
<proteinExistence type="predicted"/>
<evidence type="ECO:0000259" key="3">
    <source>
        <dbReference type="Pfam" id="PF01551"/>
    </source>
</evidence>
<dbReference type="CDD" id="cd12797">
    <property type="entry name" value="M23_peptidase"/>
    <property type="match status" value="1"/>
</dbReference>
<comment type="caution">
    <text evidence="4">The sequence shown here is derived from an EMBL/GenBank/DDBJ whole genome shotgun (WGS) entry which is preliminary data.</text>
</comment>
<reference evidence="4" key="1">
    <citation type="submission" date="2015-08" db="EMBL/GenBank/DDBJ databases">
        <title>Candidatus Bacteriodes Periocalifornicus.</title>
        <authorList>
            <person name="McLean J.S."/>
            <person name="Kelley S."/>
        </authorList>
    </citation>
    <scope>NUCLEOTIDE SEQUENCE [LARGE SCALE GENOMIC DNA]</scope>
    <source>
        <strain evidence="4">12B</strain>
    </source>
</reference>
<keyword evidence="2" id="KW-1133">Transmembrane helix</keyword>
<name>A0A0Q4B8Q1_9BACT</name>
<evidence type="ECO:0000313" key="4">
    <source>
        <dbReference type="EMBL" id="KQM09417.1"/>
    </source>
</evidence>
<protein>
    <recommendedName>
        <fullName evidence="3">M23ase beta-sheet core domain-containing protein</fullName>
    </recommendedName>
</protein>